<evidence type="ECO:0000259" key="1">
    <source>
        <dbReference type="Pfam" id="PF01323"/>
    </source>
</evidence>
<dbReference type="InterPro" id="IPR001853">
    <property type="entry name" value="DSBA-like_thioredoxin_dom"/>
</dbReference>
<dbReference type="EMBL" id="CP035232">
    <property type="protein sequence ID" value="QAT63696.1"/>
    <property type="molecule type" value="Genomic_DNA"/>
</dbReference>
<evidence type="ECO:0000313" key="2">
    <source>
        <dbReference type="EMBL" id="QAT63696.1"/>
    </source>
</evidence>
<sequence>MTIKVKVYSDYVCPFCFLGKDQFEKAIEGKDVEVEWMPFELRPRPYEPLDPLNDSAKLAVWESAIAPRIEAWDVNMKLPNVSPHPYTDLAHEGYHFAKEHGKAKEYNDRVYSAFFQEEQNIGDIEVLAKLAKEAGLDEKAFKDALVSRKYRKTQQQAVRHAYEEAGITAVPTFIIGSERISGAAAREVFERVIEEESGKIKTAGNLQCDVDGDHAIY</sequence>
<dbReference type="Proteomes" id="UP000288675">
    <property type="component" value="Chromosome"/>
</dbReference>
<feature type="domain" description="DSBA-like thioredoxin" evidence="1">
    <location>
        <begin position="5"/>
        <end position="193"/>
    </location>
</feature>
<dbReference type="RefSeq" id="WP_046132927.1">
    <property type="nucleotide sequence ID" value="NZ_CP035232.1"/>
</dbReference>
<dbReference type="GO" id="GO:0016491">
    <property type="term" value="F:oxidoreductase activity"/>
    <property type="evidence" value="ECO:0007669"/>
    <property type="project" value="InterPro"/>
</dbReference>
<dbReference type="Gene3D" id="3.40.30.10">
    <property type="entry name" value="Glutaredoxin"/>
    <property type="match status" value="1"/>
</dbReference>
<reference evidence="2 3" key="1">
    <citation type="submission" date="2019-01" db="EMBL/GenBank/DDBJ databases">
        <title>Genome sequence of Bacillus glycinifermentans SRCM103574.</title>
        <authorList>
            <person name="Kong H.-J."/>
            <person name="Jeong S.-Y."/>
            <person name="Jeong D.-Y."/>
        </authorList>
    </citation>
    <scope>NUCLEOTIDE SEQUENCE [LARGE SCALE GENOMIC DNA]</scope>
    <source>
        <strain evidence="2 3">SRCM103574</strain>
    </source>
</reference>
<dbReference type="InterPro" id="IPR036249">
    <property type="entry name" value="Thioredoxin-like_sf"/>
</dbReference>
<name>A0AAJ3YVE8_9BACI</name>
<evidence type="ECO:0000313" key="3">
    <source>
        <dbReference type="Proteomes" id="UP000288675"/>
    </source>
</evidence>
<proteinExistence type="predicted"/>
<dbReference type="SUPFAM" id="SSF52833">
    <property type="entry name" value="Thioredoxin-like"/>
    <property type="match status" value="1"/>
</dbReference>
<dbReference type="GeneID" id="82851283"/>
<dbReference type="PANTHER" id="PTHR13887">
    <property type="entry name" value="GLUTATHIONE S-TRANSFERASE KAPPA"/>
    <property type="match status" value="1"/>
</dbReference>
<dbReference type="PANTHER" id="PTHR13887:SF33">
    <property type="entry name" value="ISOMERASE"/>
    <property type="match status" value="1"/>
</dbReference>
<dbReference type="Pfam" id="PF01323">
    <property type="entry name" value="DSBA"/>
    <property type="match status" value="1"/>
</dbReference>
<dbReference type="AlphaFoldDB" id="A0AAJ3YVE8"/>
<organism evidence="2 3">
    <name type="scientific">Bacillus glycinifermentans</name>
    <dbReference type="NCBI Taxonomy" id="1664069"/>
    <lineage>
        <taxon>Bacteria</taxon>
        <taxon>Bacillati</taxon>
        <taxon>Bacillota</taxon>
        <taxon>Bacilli</taxon>
        <taxon>Bacillales</taxon>
        <taxon>Bacillaceae</taxon>
        <taxon>Bacillus</taxon>
    </lineage>
</organism>
<dbReference type="KEGG" id="bgy:BGLY_0197"/>
<protein>
    <submittedName>
        <fullName evidence="2">DsbA family oxidoreductase</fullName>
    </submittedName>
</protein>
<gene>
    <name evidence="2" type="ORF">EQZ20_01155</name>
</gene>
<accession>A0AAJ3YVE8</accession>
<dbReference type="CDD" id="cd03024">
    <property type="entry name" value="DsbA_FrnE"/>
    <property type="match status" value="1"/>
</dbReference>